<evidence type="ECO:0000256" key="7">
    <source>
        <dbReference type="ARBA" id="ARBA00022827"/>
    </source>
</evidence>
<evidence type="ECO:0000256" key="6">
    <source>
        <dbReference type="ARBA" id="ARBA00022723"/>
    </source>
</evidence>
<dbReference type="SUPFAM" id="SSF143631">
    <property type="entry name" value="ApbE-like"/>
    <property type="match status" value="1"/>
</dbReference>
<accession>A0A1W1DQT0</accession>
<dbReference type="InterPro" id="IPR003374">
    <property type="entry name" value="ApbE-like_sf"/>
</dbReference>
<evidence type="ECO:0000256" key="1">
    <source>
        <dbReference type="ARBA" id="ARBA00001946"/>
    </source>
</evidence>
<keyword evidence="11" id="KW-0449">Lipoprotein</keyword>
<dbReference type="GO" id="GO:0016740">
    <property type="term" value="F:transferase activity"/>
    <property type="evidence" value="ECO:0007669"/>
    <property type="project" value="UniProtKB-KW"/>
</dbReference>
<keyword evidence="8" id="KW-0460">Magnesium</keyword>
<evidence type="ECO:0000256" key="5">
    <source>
        <dbReference type="ARBA" id="ARBA00022679"/>
    </source>
</evidence>
<comment type="catalytic activity">
    <reaction evidence="10">
        <text>L-threonyl-[protein] + FAD = FMN-L-threonyl-[protein] + AMP + H(+)</text>
        <dbReference type="Rhea" id="RHEA:36847"/>
        <dbReference type="Rhea" id="RHEA-COMP:11060"/>
        <dbReference type="Rhea" id="RHEA-COMP:11061"/>
        <dbReference type="ChEBI" id="CHEBI:15378"/>
        <dbReference type="ChEBI" id="CHEBI:30013"/>
        <dbReference type="ChEBI" id="CHEBI:57692"/>
        <dbReference type="ChEBI" id="CHEBI:74257"/>
        <dbReference type="ChEBI" id="CHEBI:456215"/>
        <dbReference type="EC" id="2.7.1.180"/>
    </reaction>
</comment>
<reference evidence="11" key="1">
    <citation type="submission" date="2016-10" db="EMBL/GenBank/DDBJ databases">
        <authorList>
            <person name="de Groot N.N."/>
        </authorList>
    </citation>
    <scope>NUCLEOTIDE SEQUENCE</scope>
</reference>
<evidence type="ECO:0000256" key="10">
    <source>
        <dbReference type="ARBA" id="ARBA00048540"/>
    </source>
</evidence>
<evidence type="ECO:0000256" key="3">
    <source>
        <dbReference type="ARBA" id="ARBA00016337"/>
    </source>
</evidence>
<evidence type="ECO:0000256" key="8">
    <source>
        <dbReference type="ARBA" id="ARBA00022842"/>
    </source>
</evidence>
<evidence type="ECO:0000256" key="2">
    <source>
        <dbReference type="ARBA" id="ARBA00011955"/>
    </source>
</evidence>
<evidence type="ECO:0000313" key="11">
    <source>
        <dbReference type="EMBL" id="SFV83964.1"/>
    </source>
</evidence>
<dbReference type="PANTHER" id="PTHR30040">
    <property type="entry name" value="THIAMINE BIOSYNTHESIS LIPOPROTEIN APBE"/>
    <property type="match status" value="1"/>
</dbReference>
<protein>
    <recommendedName>
        <fullName evidence="3">FAD:protein FMN transferase</fullName>
        <ecNumber evidence="2">2.7.1.180</ecNumber>
    </recommendedName>
    <alternativeName>
        <fullName evidence="9">Flavin transferase</fullName>
    </alternativeName>
</protein>
<evidence type="ECO:0000256" key="4">
    <source>
        <dbReference type="ARBA" id="ARBA00022630"/>
    </source>
</evidence>
<gene>
    <name evidence="11" type="ORF">MNB_SUP05-7-329</name>
</gene>
<keyword evidence="7" id="KW-0274">FAD</keyword>
<dbReference type="EMBL" id="FPHW01000080">
    <property type="protein sequence ID" value="SFV83964.1"/>
    <property type="molecule type" value="Genomic_DNA"/>
</dbReference>
<dbReference type="Gene3D" id="3.10.520.10">
    <property type="entry name" value="ApbE-like domains"/>
    <property type="match status" value="1"/>
</dbReference>
<dbReference type="AlphaFoldDB" id="A0A1W1DQT0"/>
<dbReference type="EC" id="2.7.1.180" evidence="2"/>
<keyword evidence="5" id="KW-0808">Transferase</keyword>
<keyword evidence="4" id="KW-0285">Flavoprotein</keyword>
<comment type="cofactor">
    <cofactor evidence="1">
        <name>Mg(2+)</name>
        <dbReference type="ChEBI" id="CHEBI:18420"/>
    </cofactor>
</comment>
<dbReference type="PANTHER" id="PTHR30040:SF2">
    <property type="entry name" value="FAD:PROTEIN FMN TRANSFERASE"/>
    <property type="match status" value="1"/>
</dbReference>
<dbReference type="Pfam" id="PF02424">
    <property type="entry name" value="ApbE"/>
    <property type="match status" value="1"/>
</dbReference>
<evidence type="ECO:0000256" key="9">
    <source>
        <dbReference type="ARBA" id="ARBA00031306"/>
    </source>
</evidence>
<keyword evidence="6" id="KW-0479">Metal-binding</keyword>
<proteinExistence type="predicted"/>
<name>A0A1W1DQT0_9ZZZZ</name>
<organism evidence="11">
    <name type="scientific">hydrothermal vent metagenome</name>
    <dbReference type="NCBI Taxonomy" id="652676"/>
    <lineage>
        <taxon>unclassified sequences</taxon>
        <taxon>metagenomes</taxon>
        <taxon>ecological metagenomes</taxon>
    </lineage>
</organism>
<dbReference type="GO" id="GO:0046872">
    <property type="term" value="F:metal ion binding"/>
    <property type="evidence" value="ECO:0007669"/>
    <property type="project" value="UniProtKB-KW"/>
</dbReference>
<dbReference type="InterPro" id="IPR024932">
    <property type="entry name" value="ApbE"/>
</dbReference>
<sequence>MSAIAKGFGVDQVARLLKKHQVKDFLVEIGGEVIASGKQRDRYWTLGIEQPSGANPIAIVLNNQAIATSGNYRNYFVWEGRRYMHILTPSSGLPASTDLASVSVLNAQAMMADAYATAMMVMGSEKATELAKQLNLSVVLILNQQHDFKVVKINP</sequence>